<name>A0ABQ4GTD2_9ACTN</name>
<comment type="caution">
    <text evidence="2">The sequence shown here is derived from an EMBL/GenBank/DDBJ whole genome shotgun (WGS) entry which is preliminary data.</text>
</comment>
<evidence type="ECO:0008006" key="4">
    <source>
        <dbReference type="Google" id="ProtNLM"/>
    </source>
</evidence>
<organism evidence="2 3">
    <name type="scientific">Microbispora siamensis</name>
    <dbReference type="NCBI Taxonomy" id="564413"/>
    <lineage>
        <taxon>Bacteria</taxon>
        <taxon>Bacillati</taxon>
        <taxon>Actinomycetota</taxon>
        <taxon>Actinomycetes</taxon>
        <taxon>Streptosporangiales</taxon>
        <taxon>Streptosporangiaceae</taxon>
        <taxon>Microbispora</taxon>
    </lineage>
</organism>
<keyword evidence="1" id="KW-0472">Membrane</keyword>
<evidence type="ECO:0000313" key="3">
    <source>
        <dbReference type="Proteomes" id="UP000660454"/>
    </source>
</evidence>
<protein>
    <recommendedName>
        <fullName evidence="4">Transposase</fullName>
    </recommendedName>
</protein>
<evidence type="ECO:0000256" key="1">
    <source>
        <dbReference type="SAM" id="Phobius"/>
    </source>
</evidence>
<dbReference type="InterPro" id="IPR012337">
    <property type="entry name" value="RNaseH-like_sf"/>
</dbReference>
<keyword evidence="1" id="KW-0812">Transmembrane</keyword>
<feature type="transmembrane region" description="Helical" evidence="1">
    <location>
        <begin position="34"/>
        <end position="53"/>
    </location>
</feature>
<proteinExistence type="predicted"/>
<reference evidence="2 3" key="1">
    <citation type="submission" date="2021-01" db="EMBL/GenBank/DDBJ databases">
        <title>Whole genome shotgun sequence of Microbispora siamensis NBRC 104113.</title>
        <authorList>
            <person name="Komaki H."/>
            <person name="Tamura T."/>
        </authorList>
    </citation>
    <scope>NUCLEOTIDE SEQUENCE [LARGE SCALE GENOMIC DNA]</scope>
    <source>
        <strain evidence="2 3">NBRC 104113</strain>
    </source>
</reference>
<gene>
    <name evidence="2" type="ORF">Msi02_55140</name>
</gene>
<keyword evidence="3" id="KW-1185">Reference proteome</keyword>
<keyword evidence="1" id="KW-1133">Transmembrane helix</keyword>
<dbReference type="SUPFAM" id="SSF53098">
    <property type="entry name" value="Ribonuclease H-like"/>
    <property type="match status" value="1"/>
</dbReference>
<dbReference type="Proteomes" id="UP000660454">
    <property type="component" value="Unassembled WGS sequence"/>
</dbReference>
<accession>A0ABQ4GTD2</accession>
<dbReference type="EMBL" id="BOOF01000033">
    <property type="protein sequence ID" value="GIH64697.1"/>
    <property type="molecule type" value="Genomic_DNA"/>
</dbReference>
<sequence length="113" mass="13341">MRIAGIRWTIEESFQAAKGQVGLDHYQVRSWDGWYRHITLAMLALAFLAVLAASQPDGDEAHLPLTMPEIRRLLAALTLTRHRRIEEIPHWSHWRRRHQATARRCHYQRRSQP</sequence>
<evidence type="ECO:0000313" key="2">
    <source>
        <dbReference type="EMBL" id="GIH64697.1"/>
    </source>
</evidence>